<evidence type="ECO:0000313" key="2">
    <source>
        <dbReference type="EMBL" id="KAA5232292.1"/>
    </source>
</evidence>
<dbReference type="InterPro" id="IPR025049">
    <property type="entry name" value="Mfa-like_1"/>
</dbReference>
<dbReference type="Pfam" id="PF09603">
    <property type="entry name" value="Fib_succ_major"/>
    <property type="match status" value="1"/>
</dbReference>
<feature type="domain" description="Fibrobacter succinogenes major paralogous" evidence="1">
    <location>
        <begin position="483"/>
        <end position="656"/>
    </location>
</feature>
<accession>A0A7J4YST3</accession>
<protein>
    <recommendedName>
        <fullName evidence="1">Fibrobacter succinogenes major paralogous domain-containing protein</fullName>
    </recommendedName>
</protein>
<evidence type="ECO:0000313" key="3">
    <source>
        <dbReference type="EMBL" id="KAA5260052.1"/>
    </source>
</evidence>
<dbReference type="CDD" id="cd13120">
    <property type="entry name" value="BF2867_like_N"/>
    <property type="match status" value="1"/>
</dbReference>
<dbReference type="Gene3D" id="2.60.40.2630">
    <property type="match status" value="1"/>
</dbReference>
<dbReference type="Pfam" id="PF13149">
    <property type="entry name" value="Mfa_like_1"/>
    <property type="match status" value="1"/>
</dbReference>
<gene>
    <name evidence="3" type="ORF">F2Z09_02085</name>
    <name evidence="2" type="ORF">F2Z22_02745</name>
</gene>
<organism evidence="2 4">
    <name type="scientific">Bacteroides finegoldii</name>
    <dbReference type="NCBI Taxonomy" id="338188"/>
    <lineage>
        <taxon>Bacteria</taxon>
        <taxon>Pseudomonadati</taxon>
        <taxon>Bacteroidota</taxon>
        <taxon>Bacteroidia</taxon>
        <taxon>Bacteroidales</taxon>
        <taxon>Bacteroidaceae</taxon>
        <taxon>Bacteroides</taxon>
    </lineage>
</organism>
<name>A0A7J4YST3_9BACE</name>
<dbReference type="EMBL" id="VWAG01000002">
    <property type="protein sequence ID" value="KAA5260052.1"/>
    <property type="molecule type" value="Genomic_DNA"/>
</dbReference>
<comment type="caution">
    <text evidence="2">The sequence shown here is derived from an EMBL/GenBank/DDBJ whole genome shotgun (WGS) entry which is preliminary data.</text>
</comment>
<dbReference type="InterPro" id="IPR011871">
    <property type="entry name" value="Fib_succ_major"/>
</dbReference>
<evidence type="ECO:0000259" key="1">
    <source>
        <dbReference type="Pfam" id="PF09603"/>
    </source>
</evidence>
<dbReference type="InterPro" id="IPR042278">
    <property type="entry name" value="Mfa-like_1_N"/>
</dbReference>
<proteinExistence type="predicted"/>
<evidence type="ECO:0000313" key="5">
    <source>
        <dbReference type="Proteomes" id="UP000440198"/>
    </source>
</evidence>
<dbReference type="AlphaFoldDB" id="A0A7J4YST3"/>
<dbReference type="Proteomes" id="UP000440198">
    <property type="component" value="Unassembled WGS sequence"/>
</dbReference>
<evidence type="ECO:0000313" key="4">
    <source>
        <dbReference type="Proteomes" id="UP000421791"/>
    </source>
</evidence>
<dbReference type="Proteomes" id="UP000421791">
    <property type="component" value="Unassembled WGS sequence"/>
</dbReference>
<dbReference type="EMBL" id="VWAK01000003">
    <property type="protein sequence ID" value="KAA5232292.1"/>
    <property type="molecule type" value="Genomic_DNA"/>
</dbReference>
<sequence>MLFFCPIKDFYLEINKDIKMKVFYNLQRCVGFLVLFSILLAACVNHISEEEEAGVVVNDGNIPLKIIADIHEVANTRVANNTFEKGDEVGLFALAGSTTIQEERYADNLHFVRSADGEFIADESVYYPDDGVTLNLISYYPYREEGVAMGESKMPVSIETEQNIPANYSHSDFLVATKEDVLATQEAIALTYNHKFFRLKIALVSGEGEDVESMLTANPKLSVSGFYTKSIYDFQKKSYSSFTDEKDIIPTGEWEIVDERLVGKDLILIPQEATVGYQYITLEANGKPYTCLLPSTLKLQEGKQRELEITFVAAEDILMSKLNGEINDWEGTEVDHTGSETLHKYIDVSKLTFENSNICKVLNKGKQMAEICKEYLVTPDFSSQAIVVYPMKEDGTADLSRGLVAQLLGKTGKVHGGNVVWDTENHSLNYTPGTLPARNNIYVMANGEVSLSVAMGDDVLQVLALEDVARDVRGGMIHNYPLVKIGTQYWMRDNLKASFYIDGNEIPKLDAVTDGAVGYLQSEANATYYFYTASVALSGNILPNHWSVPTWEDWNILKTYLKEDASLLKSGTWLPLNTGDTAEPATNWSGFDGIPVGMYVGTFQLNYEGKYLAYWTLDETNSEIAETVFYLKSDTNLIESSKAGTDKKALAIRCIRK</sequence>
<keyword evidence="5" id="KW-1185">Reference proteome</keyword>
<dbReference type="Gene3D" id="2.60.40.2620">
    <property type="entry name" value="Fimbrillin-like"/>
    <property type="match status" value="1"/>
</dbReference>
<reference evidence="4 5" key="1">
    <citation type="journal article" date="2019" name="Nat. Med.">
        <title>A library of human gut bacterial isolates paired with longitudinal multiomics data enables mechanistic microbiome research.</title>
        <authorList>
            <person name="Poyet M."/>
            <person name="Groussin M."/>
            <person name="Gibbons S.M."/>
            <person name="Avila-Pacheco J."/>
            <person name="Jiang X."/>
            <person name="Kearney S.M."/>
            <person name="Perrotta A.R."/>
            <person name="Berdy B."/>
            <person name="Zhao S."/>
            <person name="Lieberman T.D."/>
            <person name="Swanson P.K."/>
            <person name="Smith M."/>
            <person name="Roesemann S."/>
            <person name="Alexander J.E."/>
            <person name="Rich S.A."/>
            <person name="Livny J."/>
            <person name="Vlamakis H."/>
            <person name="Clish C."/>
            <person name="Bullock K."/>
            <person name="Deik A."/>
            <person name="Scott J."/>
            <person name="Pierce K.A."/>
            <person name="Xavier R.J."/>
            <person name="Alm E.J."/>
        </authorList>
    </citation>
    <scope>NUCLEOTIDE SEQUENCE [LARGE SCALE GENOMIC DNA]</scope>
    <source>
        <strain evidence="3 5">BIOML-A2</strain>
        <strain evidence="2 4">BIOML-A6</strain>
    </source>
</reference>
<dbReference type="NCBIfam" id="TIGR02145">
    <property type="entry name" value="Fib_succ_major"/>
    <property type="match status" value="1"/>
</dbReference>